<dbReference type="GO" id="GO:0006749">
    <property type="term" value="P:glutathione metabolic process"/>
    <property type="evidence" value="ECO:0007669"/>
    <property type="project" value="InterPro"/>
</dbReference>
<dbReference type="InterPro" id="IPR001279">
    <property type="entry name" value="Metallo-B-lactamas"/>
</dbReference>
<dbReference type="InterPro" id="IPR036866">
    <property type="entry name" value="RibonucZ/Hydroxyglut_hydro"/>
</dbReference>
<dbReference type="FunFam" id="3.60.15.10:FF:000033">
    <property type="entry name" value="MBL fold metallo-hydrolase"/>
    <property type="match status" value="1"/>
</dbReference>
<evidence type="ECO:0000313" key="4">
    <source>
        <dbReference type="Proteomes" id="UP000767238"/>
    </source>
</evidence>
<accession>A0A9P8G9D6</accession>
<dbReference type="EMBL" id="JAHFYH010000166">
    <property type="protein sequence ID" value="KAH0210506.1"/>
    <property type="molecule type" value="Genomic_DNA"/>
</dbReference>
<reference evidence="3" key="1">
    <citation type="journal article" date="2021" name="J Fungi (Basel)">
        <title>Virulence traits and population genomics of the black yeast Aureobasidium melanogenum.</title>
        <authorList>
            <person name="Cernosa A."/>
            <person name="Sun X."/>
            <person name="Gostincar C."/>
            <person name="Fang C."/>
            <person name="Gunde-Cimerman N."/>
            <person name="Song Z."/>
        </authorList>
    </citation>
    <scope>NUCLEOTIDE SEQUENCE</scope>
    <source>
        <strain evidence="3">EXF-8016</strain>
    </source>
</reference>
<dbReference type="OrthoDB" id="449487at2759"/>
<dbReference type="CDD" id="cd07724">
    <property type="entry name" value="POD-like_MBL-fold"/>
    <property type="match status" value="1"/>
</dbReference>
<dbReference type="InterPro" id="IPR044528">
    <property type="entry name" value="POD-like_MBL-fold"/>
</dbReference>
<dbReference type="Pfam" id="PF00753">
    <property type="entry name" value="Lactamase_B"/>
    <property type="match status" value="1"/>
</dbReference>
<reference evidence="3" key="2">
    <citation type="submission" date="2021-08" db="EMBL/GenBank/DDBJ databases">
        <authorList>
            <person name="Gostincar C."/>
            <person name="Sun X."/>
            <person name="Song Z."/>
            <person name="Gunde-Cimerman N."/>
        </authorList>
    </citation>
    <scope>NUCLEOTIDE SEQUENCE</scope>
    <source>
        <strain evidence="3">EXF-8016</strain>
    </source>
</reference>
<organism evidence="3 4">
    <name type="scientific">Aureobasidium melanogenum</name>
    <name type="common">Aureobasidium pullulans var. melanogenum</name>
    <dbReference type="NCBI Taxonomy" id="46634"/>
    <lineage>
        <taxon>Eukaryota</taxon>
        <taxon>Fungi</taxon>
        <taxon>Dikarya</taxon>
        <taxon>Ascomycota</taxon>
        <taxon>Pezizomycotina</taxon>
        <taxon>Dothideomycetes</taxon>
        <taxon>Dothideomycetidae</taxon>
        <taxon>Dothideales</taxon>
        <taxon>Saccotheciaceae</taxon>
        <taxon>Aureobasidium</taxon>
    </lineage>
</organism>
<dbReference type="GO" id="GO:0050313">
    <property type="term" value="F:sulfur dioxygenase activity"/>
    <property type="evidence" value="ECO:0007669"/>
    <property type="project" value="InterPro"/>
</dbReference>
<dbReference type="SMART" id="SM00849">
    <property type="entry name" value="Lactamase_B"/>
    <property type="match status" value="1"/>
</dbReference>
<feature type="domain" description="Metallo-beta-lactamase" evidence="2">
    <location>
        <begin position="16"/>
        <end position="210"/>
    </location>
</feature>
<evidence type="ECO:0000256" key="1">
    <source>
        <dbReference type="ARBA" id="ARBA00022723"/>
    </source>
</evidence>
<gene>
    <name evidence="3" type="ORF">KCV03_g10034</name>
</gene>
<sequence>MADEPTIHTLYERRTGTWQYVVSDPSTKTAVIIDPVLDYDSTTQMITADTADSILSLVKEKGLRVERILETHVHADHITAASYLHHRLAQEQDHKPLICIGKRIVQVQELFGQRYQIPAEEYEGVFDKLLDDDETFSLGKLTVTALHLPGHTPDHMGYMIGDNVFCGDSVLNADFGTARADFPGGSAYDLFHSGRKLLSLPEHVRIWTGHDYLTEEREEAVSFMSVRDHREGNKHLRDGLTEKDFVALRTQRDATLAAPKLLHPSLQMNIRAGRLPRPTALGERFLNLPLKLGGIEW</sequence>
<dbReference type="PANTHER" id="PTHR43084:SF1">
    <property type="entry name" value="PERSULFIDE DIOXYGENASE ETHE1, MITOCHONDRIAL"/>
    <property type="match status" value="1"/>
</dbReference>
<dbReference type="GO" id="GO:0070813">
    <property type="term" value="P:hydrogen sulfide metabolic process"/>
    <property type="evidence" value="ECO:0007669"/>
    <property type="project" value="TreeGrafter"/>
</dbReference>
<proteinExistence type="predicted"/>
<dbReference type="SUPFAM" id="SSF56281">
    <property type="entry name" value="Metallo-hydrolase/oxidoreductase"/>
    <property type="match status" value="1"/>
</dbReference>
<dbReference type="GO" id="GO:0046872">
    <property type="term" value="F:metal ion binding"/>
    <property type="evidence" value="ECO:0007669"/>
    <property type="project" value="UniProtKB-KW"/>
</dbReference>
<evidence type="ECO:0000259" key="2">
    <source>
        <dbReference type="SMART" id="SM00849"/>
    </source>
</evidence>
<dbReference type="Proteomes" id="UP000767238">
    <property type="component" value="Unassembled WGS sequence"/>
</dbReference>
<protein>
    <submittedName>
        <fullName evidence="3">Metallo-beta-lactamase domain protein</fullName>
    </submittedName>
</protein>
<comment type="caution">
    <text evidence="3">The sequence shown here is derived from an EMBL/GenBank/DDBJ whole genome shotgun (WGS) entry which is preliminary data.</text>
</comment>
<feature type="non-terminal residue" evidence="3">
    <location>
        <position position="297"/>
    </location>
</feature>
<name>A0A9P8G9D6_AURME</name>
<dbReference type="AlphaFoldDB" id="A0A9P8G9D6"/>
<dbReference type="Gene3D" id="3.60.15.10">
    <property type="entry name" value="Ribonuclease Z/Hydroxyacylglutathione hydrolase-like"/>
    <property type="match status" value="1"/>
</dbReference>
<dbReference type="InterPro" id="IPR051682">
    <property type="entry name" value="Mito_Persulfide_Diox"/>
</dbReference>
<keyword evidence="1" id="KW-0479">Metal-binding</keyword>
<dbReference type="PANTHER" id="PTHR43084">
    <property type="entry name" value="PERSULFIDE DIOXYGENASE ETHE1"/>
    <property type="match status" value="1"/>
</dbReference>
<evidence type="ECO:0000313" key="3">
    <source>
        <dbReference type="EMBL" id="KAH0210506.1"/>
    </source>
</evidence>